<dbReference type="Proteomes" id="UP001216253">
    <property type="component" value="Unassembled WGS sequence"/>
</dbReference>
<dbReference type="EMBL" id="JARESE010000044">
    <property type="protein sequence ID" value="MDE8652633.1"/>
    <property type="molecule type" value="Genomic_DNA"/>
</dbReference>
<keyword evidence="2" id="KW-0449">Lipoprotein</keyword>
<dbReference type="PROSITE" id="PS51257">
    <property type="entry name" value="PROKAR_LIPOPROTEIN"/>
    <property type="match status" value="1"/>
</dbReference>
<sequence length="199" mass="20954">MPRTIGWKSAAFAVACLTLAGCVSLGGKTPDLLLRLTAENRADAGTESGGRLADAIVVYDPAADRRLDVLRVPVQVDASSVAYLKDASWVEKPARQFRGLLAETLRAKSQRLVVEGGDVEVSGKPQTLGGRLLDMGYDARDQSVIVRFDAVLEAGDGMSRIKRFEARVPGVAAEAAAVGPALNRAANDVAVQVAAWVAP</sequence>
<comment type="caution">
    <text evidence="2">The sequence shown here is derived from an EMBL/GenBank/DDBJ whole genome shotgun (WGS) entry which is preliminary data.</text>
</comment>
<evidence type="ECO:0000313" key="3">
    <source>
        <dbReference type="Proteomes" id="UP001216253"/>
    </source>
</evidence>
<accession>A0ABT5WTB5</accession>
<keyword evidence="3" id="KW-1185">Reference proteome</keyword>
<reference evidence="2 3" key="1">
    <citation type="submission" date="2023-03" db="EMBL/GenBank/DDBJ databases">
        <title>NovoSphingobium album sp. nov. isolated from polycyclic aromatic hydrocarbons- and heavy-metal polluted soil.</title>
        <authorList>
            <person name="Liu Z."/>
            <person name="Wang K."/>
        </authorList>
    </citation>
    <scope>NUCLEOTIDE SEQUENCE [LARGE SCALE GENOMIC DNA]</scope>
    <source>
        <strain evidence="2 3">H3SJ31-1</strain>
    </source>
</reference>
<protein>
    <submittedName>
        <fullName evidence="2">ABC-type transport auxiliary lipoprotein family protein</fullName>
    </submittedName>
</protein>
<gene>
    <name evidence="2" type="ORF">PYV00_13060</name>
</gene>
<dbReference type="Pfam" id="PF03886">
    <property type="entry name" value="ABC_trans_aux"/>
    <property type="match status" value="1"/>
</dbReference>
<dbReference type="RefSeq" id="WP_275228713.1">
    <property type="nucleotide sequence ID" value="NZ_JARESE010000044.1"/>
</dbReference>
<evidence type="ECO:0000313" key="2">
    <source>
        <dbReference type="EMBL" id="MDE8652633.1"/>
    </source>
</evidence>
<dbReference type="Gene3D" id="3.40.50.10610">
    <property type="entry name" value="ABC-type transport auxiliary lipoprotein component"/>
    <property type="match status" value="1"/>
</dbReference>
<feature type="domain" description="ABC-type transport auxiliary lipoprotein component" evidence="1">
    <location>
        <begin position="47"/>
        <end position="194"/>
    </location>
</feature>
<evidence type="ECO:0000259" key="1">
    <source>
        <dbReference type="Pfam" id="PF03886"/>
    </source>
</evidence>
<name>A0ABT5WTB5_9SPHN</name>
<dbReference type="InterPro" id="IPR005586">
    <property type="entry name" value="ABC_trans_aux"/>
</dbReference>
<proteinExistence type="predicted"/>
<organism evidence="2 3">
    <name type="scientific">Novosphingobium album</name>
    <name type="common">ex Liu et al. 2023</name>
    <dbReference type="NCBI Taxonomy" id="3031130"/>
    <lineage>
        <taxon>Bacteria</taxon>
        <taxon>Pseudomonadati</taxon>
        <taxon>Pseudomonadota</taxon>
        <taxon>Alphaproteobacteria</taxon>
        <taxon>Sphingomonadales</taxon>
        <taxon>Sphingomonadaceae</taxon>
        <taxon>Novosphingobium</taxon>
    </lineage>
</organism>
<dbReference type="SUPFAM" id="SSF159594">
    <property type="entry name" value="XCC0632-like"/>
    <property type="match status" value="1"/>
</dbReference>